<evidence type="ECO:0000256" key="12">
    <source>
        <dbReference type="ARBA" id="ARBA00037975"/>
    </source>
</evidence>
<dbReference type="Pfam" id="PF01292">
    <property type="entry name" value="Ni_hydr_CYTB"/>
    <property type="match status" value="1"/>
</dbReference>
<dbReference type="InterPro" id="IPR052168">
    <property type="entry name" value="Cytochrome_b561_oxidase"/>
</dbReference>
<gene>
    <name evidence="15" type="ORF">SUTH_02936</name>
</gene>
<feature type="transmembrane region" description="Helical" evidence="13">
    <location>
        <begin position="55"/>
        <end position="73"/>
    </location>
</feature>
<keyword evidence="10" id="KW-0408">Iron</keyword>
<protein>
    <submittedName>
        <fullName evidence="15">Cytochrome B561</fullName>
    </submittedName>
</protein>
<feature type="domain" description="Cytochrome b561 bacterial/Ni-hydrogenase" evidence="14">
    <location>
        <begin position="14"/>
        <end position="184"/>
    </location>
</feature>
<dbReference type="AlphaFoldDB" id="W0SIE9"/>
<keyword evidence="16" id="KW-1185">Reference proteome</keyword>
<dbReference type="OrthoDB" id="8723024at2"/>
<feature type="transmembrane region" description="Helical" evidence="13">
    <location>
        <begin position="148"/>
        <end position="168"/>
    </location>
</feature>
<keyword evidence="6 13" id="KW-0812">Transmembrane</keyword>
<evidence type="ECO:0000259" key="14">
    <source>
        <dbReference type="Pfam" id="PF01292"/>
    </source>
</evidence>
<keyword evidence="9 13" id="KW-1133">Transmembrane helix</keyword>
<evidence type="ECO:0000256" key="10">
    <source>
        <dbReference type="ARBA" id="ARBA00023004"/>
    </source>
</evidence>
<dbReference type="Gene3D" id="1.20.950.20">
    <property type="entry name" value="Transmembrane di-heme cytochromes, Chain C"/>
    <property type="match status" value="1"/>
</dbReference>
<evidence type="ECO:0000256" key="6">
    <source>
        <dbReference type="ARBA" id="ARBA00022692"/>
    </source>
</evidence>
<dbReference type="GO" id="GO:0022904">
    <property type="term" value="P:respiratory electron transport chain"/>
    <property type="evidence" value="ECO:0007669"/>
    <property type="project" value="InterPro"/>
</dbReference>
<name>W0SIE9_9PROT</name>
<evidence type="ECO:0000256" key="9">
    <source>
        <dbReference type="ARBA" id="ARBA00022989"/>
    </source>
</evidence>
<dbReference type="PANTHER" id="PTHR30529">
    <property type="entry name" value="CYTOCHROME B561"/>
    <property type="match status" value="1"/>
</dbReference>
<dbReference type="GO" id="GO:0005886">
    <property type="term" value="C:plasma membrane"/>
    <property type="evidence" value="ECO:0007669"/>
    <property type="project" value="UniProtKB-SubCell"/>
</dbReference>
<evidence type="ECO:0000313" key="16">
    <source>
        <dbReference type="Proteomes" id="UP000031637"/>
    </source>
</evidence>
<dbReference type="EMBL" id="AP012547">
    <property type="protein sequence ID" value="BAO30715.1"/>
    <property type="molecule type" value="Genomic_DNA"/>
</dbReference>
<keyword evidence="11 13" id="KW-0472">Membrane</keyword>
<accession>W0SIE9</accession>
<comment type="subcellular location">
    <subcellularLocation>
        <location evidence="2">Cell membrane</location>
        <topology evidence="2">Multi-pass membrane protein</topology>
    </subcellularLocation>
</comment>
<dbReference type="HOGENOM" id="CLU_095321_4_1_4"/>
<keyword evidence="8" id="KW-0249">Electron transport</keyword>
<evidence type="ECO:0000256" key="7">
    <source>
        <dbReference type="ARBA" id="ARBA00022723"/>
    </source>
</evidence>
<comment type="cofactor">
    <cofactor evidence="1">
        <name>heme b</name>
        <dbReference type="ChEBI" id="CHEBI:60344"/>
    </cofactor>
</comment>
<comment type="similarity">
    <text evidence="12">Belongs to the cytochrome b561 family.</text>
</comment>
<reference evidence="15 16" key="1">
    <citation type="journal article" date="2014" name="Syst. Appl. Microbiol.">
        <title>Complete genomes of freshwater sulfur oxidizers Sulfuricella denitrificans skB26 and Sulfuritalea hydrogenivorans sk43H: genetic insights into the sulfur oxidation pathway of betaproteobacteria.</title>
        <authorList>
            <person name="Watanabe T."/>
            <person name="Kojima H."/>
            <person name="Fukui M."/>
        </authorList>
    </citation>
    <scope>NUCLEOTIDE SEQUENCE [LARGE SCALE GENOMIC DNA]</scope>
    <source>
        <strain evidence="15">DSM22779</strain>
    </source>
</reference>
<dbReference type="GO" id="GO:0046872">
    <property type="term" value="F:metal ion binding"/>
    <property type="evidence" value="ECO:0007669"/>
    <property type="project" value="UniProtKB-KW"/>
</dbReference>
<evidence type="ECO:0000256" key="4">
    <source>
        <dbReference type="ARBA" id="ARBA00022475"/>
    </source>
</evidence>
<sequence length="195" mass="21714">MSSSPTLSPNASTRYTGVAIGLHWLIALALVGSFALGLYMHELPLSPQKLKLYSWHKWAGVTIFLFVVLRLGWRLTHRPPALPAAMPSWQRKAAEATHVLLYLLMFAVPLSGWLMSSAKGFQTVWFGVLPLPDLLDKNKELGDTLQQLHMLLNFSMAALVVAHLGAALKHHVIDRDDVLLRMLPRHGKTTPGEIR</sequence>
<evidence type="ECO:0000256" key="13">
    <source>
        <dbReference type="SAM" id="Phobius"/>
    </source>
</evidence>
<evidence type="ECO:0000256" key="3">
    <source>
        <dbReference type="ARBA" id="ARBA00022448"/>
    </source>
</evidence>
<keyword evidence="4" id="KW-1003">Cell membrane</keyword>
<dbReference type="InterPro" id="IPR016174">
    <property type="entry name" value="Di-haem_cyt_TM"/>
</dbReference>
<evidence type="ECO:0000256" key="2">
    <source>
        <dbReference type="ARBA" id="ARBA00004651"/>
    </source>
</evidence>
<dbReference type="InterPro" id="IPR011577">
    <property type="entry name" value="Cyt_b561_bac/Ni-Hgenase"/>
</dbReference>
<evidence type="ECO:0000256" key="11">
    <source>
        <dbReference type="ARBA" id="ARBA00023136"/>
    </source>
</evidence>
<proteinExistence type="inferred from homology"/>
<evidence type="ECO:0000256" key="8">
    <source>
        <dbReference type="ARBA" id="ARBA00022982"/>
    </source>
</evidence>
<evidence type="ECO:0000256" key="5">
    <source>
        <dbReference type="ARBA" id="ARBA00022617"/>
    </source>
</evidence>
<feature type="transmembrane region" description="Helical" evidence="13">
    <location>
        <begin position="21"/>
        <end position="40"/>
    </location>
</feature>
<organism evidence="15 16">
    <name type="scientific">Sulfuritalea hydrogenivorans sk43H</name>
    <dbReference type="NCBI Taxonomy" id="1223802"/>
    <lineage>
        <taxon>Bacteria</taxon>
        <taxon>Pseudomonadati</taxon>
        <taxon>Pseudomonadota</taxon>
        <taxon>Betaproteobacteria</taxon>
        <taxon>Nitrosomonadales</taxon>
        <taxon>Sterolibacteriaceae</taxon>
        <taxon>Sulfuritalea</taxon>
    </lineage>
</organism>
<keyword evidence="3" id="KW-0813">Transport</keyword>
<dbReference type="STRING" id="1223802.SUTH_02936"/>
<dbReference type="GO" id="GO:0009055">
    <property type="term" value="F:electron transfer activity"/>
    <property type="evidence" value="ECO:0007669"/>
    <property type="project" value="InterPro"/>
</dbReference>
<dbReference type="PANTHER" id="PTHR30529:SF1">
    <property type="entry name" value="CYTOCHROME B561 HOMOLOG 2"/>
    <property type="match status" value="1"/>
</dbReference>
<dbReference type="GO" id="GO:0020037">
    <property type="term" value="F:heme binding"/>
    <property type="evidence" value="ECO:0007669"/>
    <property type="project" value="TreeGrafter"/>
</dbReference>
<dbReference type="SUPFAM" id="SSF81342">
    <property type="entry name" value="Transmembrane di-heme cytochromes"/>
    <property type="match status" value="1"/>
</dbReference>
<keyword evidence="7" id="KW-0479">Metal-binding</keyword>
<keyword evidence="5" id="KW-0349">Heme</keyword>
<evidence type="ECO:0000256" key="1">
    <source>
        <dbReference type="ARBA" id="ARBA00001970"/>
    </source>
</evidence>
<feature type="transmembrane region" description="Helical" evidence="13">
    <location>
        <begin position="93"/>
        <end position="115"/>
    </location>
</feature>
<dbReference type="Proteomes" id="UP000031637">
    <property type="component" value="Chromosome"/>
</dbReference>
<dbReference type="KEGG" id="shd:SUTH_02936"/>
<evidence type="ECO:0000313" key="15">
    <source>
        <dbReference type="EMBL" id="BAO30715.1"/>
    </source>
</evidence>
<dbReference type="RefSeq" id="WP_052473676.1">
    <property type="nucleotide sequence ID" value="NZ_AP012547.1"/>
</dbReference>